<reference evidence="1 2" key="1">
    <citation type="journal article" date="2020" name="Mol. Plant">
        <title>The Chromosome-Based Rubber Tree Genome Provides New Insights into Spurge Genome Evolution and Rubber Biosynthesis.</title>
        <authorList>
            <person name="Liu J."/>
            <person name="Shi C."/>
            <person name="Shi C.C."/>
            <person name="Li W."/>
            <person name="Zhang Q.J."/>
            <person name="Zhang Y."/>
            <person name="Li K."/>
            <person name="Lu H.F."/>
            <person name="Shi C."/>
            <person name="Zhu S.T."/>
            <person name="Xiao Z.Y."/>
            <person name="Nan H."/>
            <person name="Yue Y."/>
            <person name="Zhu X.G."/>
            <person name="Wu Y."/>
            <person name="Hong X.N."/>
            <person name="Fan G.Y."/>
            <person name="Tong Y."/>
            <person name="Zhang D."/>
            <person name="Mao C.L."/>
            <person name="Liu Y.L."/>
            <person name="Hao S.J."/>
            <person name="Liu W.Q."/>
            <person name="Lv M.Q."/>
            <person name="Zhang H.B."/>
            <person name="Liu Y."/>
            <person name="Hu-Tang G.R."/>
            <person name="Wang J.P."/>
            <person name="Wang J.H."/>
            <person name="Sun Y.H."/>
            <person name="Ni S.B."/>
            <person name="Chen W.B."/>
            <person name="Zhang X.C."/>
            <person name="Jiao Y.N."/>
            <person name="Eichler E.E."/>
            <person name="Li G.H."/>
            <person name="Liu X."/>
            <person name="Gao L.Z."/>
        </authorList>
    </citation>
    <scope>NUCLEOTIDE SEQUENCE [LARGE SCALE GENOMIC DNA]</scope>
    <source>
        <strain evidence="2">cv. GT1</strain>
        <tissue evidence="1">Leaf</tissue>
    </source>
</reference>
<protein>
    <submittedName>
        <fullName evidence="1">Uncharacterized protein</fullName>
    </submittedName>
</protein>
<dbReference type="AlphaFoldDB" id="A0A6A6M0U8"/>
<dbReference type="EMBL" id="JAAGAX010000008">
    <property type="protein sequence ID" value="KAF2305946.1"/>
    <property type="molecule type" value="Genomic_DNA"/>
</dbReference>
<evidence type="ECO:0000313" key="1">
    <source>
        <dbReference type="EMBL" id="KAF2305946.1"/>
    </source>
</evidence>
<sequence length="145" mass="16898">MRLVSSIGISPDKELLDKSMLLTRQIKKLQGVQVRKRVWKFTLEIVGLEIKMFKATQVEQPLRYCGVEIVVREIKNQKDVKFTDDEKERGRLDRPHWFKCNSNREGSILRIRSQCSSLGKIHTPNQGILRKKDWKATAGHCHFVP</sequence>
<evidence type="ECO:0000313" key="2">
    <source>
        <dbReference type="Proteomes" id="UP000467840"/>
    </source>
</evidence>
<organism evidence="1 2">
    <name type="scientific">Hevea brasiliensis</name>
    <name type="common">Para rubber tree</name>
    <name type="synonym">Siphonia brasiliensis</name>
    <dbReference type="NCBI Taxonomy" id="3981"/>
    <lineage>
        <taxon>Eukaryota</taxon>
        <taxon>Viridiplantae</taxon>
        <taxon>Streptophyta</taxon>
        <taxon>Embryophyta</taxon>
        <taxon>Tracheophyta</taxon>
        <taxon>Spermatophyta</taxon>
        <taxon>Magnoliopsida</taxon>
        <taxon>eudicotyledons</taxon>
        <taxon>Gunneridae</taxon>
        <taxon>Pentapetalae</taxon>
        <taxon>rosids</taxon>
        <taxon>fabids</taxon>
        <taxon>Malpighiales</taxon>
        <taxon>Euphorbiaceae</taxon>
        <taxon>Crotonoideae</taxon>
        <taxon>Micrandreae</taxon>
        <taxon>Hevea</taxon>
    </lineage>
</organism>
<comment type="caution">
    <text evidence="1">The sequence shown here is derived from an EMBL/GenBank/DDBJ whole genome shotgun (WGS) entry which is preliminary data.</text>
</comment>
<gene>
    <name evidence="1" type="ORF">GH714_009102</name>
</gene>
<keyword evidence="2" id="KW-1185">Reference proteome</keyword>
<proteinExistence type="predicted"/>
<dbReference type="Proteomes" id="UP000467840">
    <property type="component" value="Chromosome 9"/>
</dbReference>
<accession>A0A6A6M0U8</accession>
<name>A0A6A6M0U8_HEVBR</name>